<evidence type="ECO:0000313" key="1">
    <source>
        <dbReference type="EMBL" id="NLZ24783.1"/>
    </source>
</evidence>
<dbReference type="AlphaFoldDB" id="A0A847VE35"/>
<name>A0A847VE35_9BACT</name>
<dbReference type="EMBL" id="JAAZIL010000088">
    <property type="protein sequence ID" value="NLZ24783.1"/>
    <property type="molecule type" value="Genomic_DNA"/>
</dbReference>
<evidence type="ECO:0000313" key="2">
    <source>
        <dbReference type="Proteomes" id="UP000564033"/>
    </source>
</evidence>
<sequence length="156" mass="18505">MELYERYPEANFELFLGLVWIHDYGKIIGLKDEKEIVEKSMSFLLEIRFEDEYVKELIRLLGIFESKMTLGLSEAPIEVRIVSTADAISHMYGPFYQIYCYENPEMSIEELMESNLRKLQKDWDRKIVLPGIKEELQARHDFLRESFGDIKTPMLK</sequence>
<accession>A0A847VE35</accession>
<gene>
    <name evidence="1" type="ORF">GX888_03515</name>
</gene>
<evidence type="ECO:0008006" key="3">
    <source>
        <dbReference type="Google" id="ProtNLM"/>
    </source>
</evidence>
<protein>
    <recommendedName>
        <fullName evidence="3">HD domain-containing protein</fullName>
    </recommendedName>
</protein>
<organism evidence="1 2">
    <name type="scientific">Candidatus Dojkabacteria bacterium</name>
    <dbReference type="NCBI Taxonomy" id="2099670"/>
    <lineage>
        <taxon>Bacteria</taxon>
        <taxon>Candidatus Dojkabacteria</taxon>
    </lineage>
</organism>
<reference evidence="1 2" key="1">
    <citation type="journal article" date="2020" name="Biotechnol. Biofuels">
        <title>New insights from the biogas microbiome by comprehensive genome-resolved metagenomics of nearly 1600 species originating from multiple anaerobic digesters.</title>
        <authorList>
            <person name="Campanaro S."/>
            <person name="Treu L."/>
            <person name="Rodriguez-R L.M."/>
            <person name="Kovalovszki A."/>
            <person name="Ziels R.M."/>
            <person name="Maus I."/>
            <person name="Zhu X."/>
            <person name="Kougias P.G."/>
            <person name="Basile A."/>
            <person name="Luo G."/>
            <person name="Schluter A."/>
            <person name="Konstantinidis K.T."/>
            <person name="Angelidaki I."/>
        </authorList>
    </citation>
    <scope>NUCLEOTIDE SEQUENCE [LARGE SCALE GENOMIC DNA]</scope>
    <source>
        <strain evidence="1">AS19jrsBPTG_9</strain>
    </source>
</reference>
<comment type="caution">
    <text evidence="1">The sequence shown here is derived from an EMBL/GenBank/DDBJ whole genome shotgun (WGS) entry which is preliminary data.</text>
</comment>
<dbReference type="Proteomes" id="UP000564033">
    <property type="component" value="Unassembled WGS sequence"/>
</dbReference>
<proteinExistence type="predicted"/>
<dbReference type="SUPFAM" id="SSF109604">
    <property type="entry name" value="HD-domain/PDEase-like"/>
    <property type="match status" value="1"/>
</dbReference>